<dbReference type="Pfam" id="PF08416">
    <property type="entry name" value="PTB"/>
    <property type="match status" value="1"/>
</dbReference>
<dbReference type="InterPro" id="IPR013625">
    <property type="entry name" value="PTB"/>
</dbReference>
<keyword evidence="10" id="KW-1185">Reference proteome</keyword>
<dbReference type="PANTHER" id="PTHR12287">
    <property type="entry name" value="EPIDERMAL GROWTH FACTOR RECEPTOR KINASE SUBSTRATE EPS8-RELATED PROTEIN"/>
    <property type="match status" value="1"/>
</dbReference>
<reference evidence="10" key="2">
    <citation type="journal article" date="2014" name="Nat. Commun.">
        <title>The cavefish genome reveals candidate genes for eye loss.</title>
        <authorList>
            <person name="McGaugh S.E."/>
            <person name="Gross J.B."/>
            <person name="Aken B."/>
            <person name="Blin M."/>
            <person name="Borowsky R."/>
            <person name="Chalopin D."/>
            <person name="Hinaux H."/>
            <person name="Jeffery W.R."/>
            <person name="Keene A."/>
            <person name="Ma L."/>
            <person name="Minx P."/>
            <person name="Murphy D."/>
            <person name="O'Quin K.E."/>
            <person name="Retaux S."/>
            <person name="Rohner N."/>
            <person name="Searle S.M."/>
            <person name="Stahl B.A."/>
            <person name="Tabin C."/>
            <person name="Volff J.N."/>
            <person name="Yoshizawa M."/>
            <person name="Warren W.C."/>
        </authorList>
    </citation>
    <scope>NUCLEOTIDE SEQUENCE [LARGE SCALE GENOMIC DNA]</scope>
    <source>
        <strain evidence="10">female</strain>
    </source>
</reference>
<reference evidence="9" key="3">
    <citation type="submission" date="2025-08" db="UniProtKB">
        <authorList>
            <consortium name="Ensembl"/>
        </authorList>
    </citation>
    <scope>IDENTIFICATION</scope>
</reference>
<evidence type="ECO:0000313" key="9">
    <source>
        <dbReference type="Ensembl" id="ENSAMXP00000052810.1"/>
    </source>
</evidence>
<evidence type="ECO:0000256" key="3">
    <source>
        <dbReference type="ARBA" id="ARBA00022443"/>
    </source>
</evidence>
<dbReference type="Bgee" id="ENSAMXG00000033958">
    <property type="expression patterns" value="Expressed in intestine and 5 other cell types or tissues"/>
</dbReference>
<feature type="domain" description="SH3" evidence="8">
    <location>
        <begin position="490"/>
        <end position="549"/>
    </location>
</feature>
<dbReference type="GO" id="GO:0032587">
    <property type="term" value="C:ruffle membrane"/>
    <property type="evidence" value="ECO:0007669"/>
    <property type="project" value="TreeGrafter"/>
</dbReference>
<dbReference type="InterPro" id="IPR039801">
    <property type="entry name" value="EPS8-like"/>
</dbReference>
<comment type="subcellular location">
    <subcellularLocation>
        <location evidence="1">Cytoplasm</location>
    </subcellularLocation>
</comment>
<feature type="compositionally biased region" description="Pro residues" evidence="7">
    <location>
        <begin position="204"/>
        <end position="220"/>
    </location>
</feature>
<evidence type="ECO:0000259" key="8">
    <source>
        <dbReference type="PROSITE" id="PS50002"/>
    </source>
</evidence>
<dbReference type="InParanoid" id="A0A3B1KFK3"/>
<dbReference type="Gene3D" id="2.30.29.30">
    <property type="entry name" value="Pleckstrin-homology domain (PH domain)/Phosphotyrosine-binding domain (PTB)"/>
    <property type="match status" value="1"/>
</dbReference>
<dbReference type="SMART" id="SM00326">
    <property type="entry name" value="SH3"/>
    <property type="match status" value="1"/>
</dbReference>
<dbReference type="FunCoup" id="A0A3B1KFK3">
    <property type="interactions" value="531"/>
</dbReference>
<protein>
    <submittedName>
        <fullName evidence="9">EPS8 signaling adaptor L3b</fullName>
    </submittedName>
</protein>
<dbReference type="STRING" id="7994.ENSAMXP00000052810"/>
<dbReference type="InterPro" id="IPR055093">
    <property type="entry name" value="EPS8_2nd"/>
</dbReference>
<evidence type="ECO:0000256" key="2">
    <source>
        <dbReference type="ARBA" id="ARBA00006197"/>
    </source>
</evidence>
<dbReference type="GeneTree" id="ENSGT00940000158169"/>
<dbReference type="PROSITE" id="PS50002">
    <property type="entry name" value="SH3"/>
    <property type="match status" value="1"/>
</dbReference>
<accession>A0A3B1KFK3</accession>
<dbReference type="GO" id="GO:0005737">
    <property type="term" value="C:cytoplasm"/>
    <property type="evidence" value="ECO:0007669"/>
    <property type="project" value="UniProtKB-SubCell"/>
</dbReference>
<dbReference type="GO" id="GO:0007266">
    <property type="term" value="P:Rho protein signal transduction"/>
    <property type="evidence" value="ECO:0007669"/>
    <property type="project" value="TreeGrafter"/>
</dbReference>
<dbReference type="PANTHER" id="PTHR12287:SF22">
    <property type="entry name" value="EPIDERMAL GROWTH FACTOR RECEPTOR KINASE SUBSTRATE 8-LIKE PROTEIN 3"/>
    <property type="match status" value="1"/>
</dbReference>
<feature type="region of interest" description="Disordered" evidence="7">
    <location>
        <begin position="248"/>
        <end position="274"/>
    </location>
</feature>
<dbReference type="InterPro" id="IPR011993">
    <property type="entry name" value="PH-like_dom_sf"/>
</dbReference>
<feature type="region of interest" description="Disordered" evidence="7">
    <location>
        <begin position="538"/>
        <end position="569"/>
    </location>
</feature>
<keyword evidence="5" id="KW-0597">Phosphoprotein</keyword>
<evidence type="ECO:0000313" key="10">
    <source>
        <dbReference type="Proteomes" id="UP000018467"/>
    </source>
</evidence>
<proteinExistence type="inferred from homology"/>
<dbReference type="Gene3D" id="1.10.150.50">
    <property type="entry name" value="Transcription Factor, Ets-1"/>
    <property type="match status" value="1"/>
</dbReference>
<dbReference type="GO" id="GO:0031982">
    <property type="term" value="C:vesicle"/>
    <property type="evidence" value="ECO:0007669"/>
    <property type="project" value="TreeGrafter"/>
</dbReference>
<dbReference type="GO" id="GO:1900029">
    <property type="term" value="P:positive regulation of ruffle assembly"/>
    <property type="evidence" value="ECO:0007669"/>
    <property type="project" value="TreeGrafter"/>
</dbReference>
<dbReference type="InterPro" id="IPR001452">
    <property type="entry name" value="SH3_domain"/>
</dbReference>
<dbReference type="Pfam" id="PF18016">
    <property type="entry name" value="SAM_3"/>
    <property type="match status" value="1"/>
</dbReference>
<evidence type="ECO:0000256" key="4">
    <source>
        <dbReference type="ARBA" id="ARBA00022490"/>
    </source>
</evidence>
<dbReference type="Gene3D" id="2.30.30.40">
    <property type="entry name" value="SH3 Domains"/>
    <property type="match status" value="1"/>
</dbReference>
<evidence type="ECO:0000256" key="1">
    <source>
        <dbReference type="ARBA" id="ARBA00004496"/>
    </source>
</evidence>
<dbReference type="InterPro" id="IPR033928">
    <property type="entry name" value="EPS8_PTB"/>
</dbReference>
<dbReference type="SUPFAM" id="SSF50729">
    <property type="entry name" value="PH domain-like"/>
    <property type="match status" value="1"/>
</dbReference>
<dbReference type="Pfam" id="PF22975">
    <property type="entry name" value="EPS8_2nd"/>
    <property type="match status" value="1"/>
</dbReference>
<dbReference type="Ensembl" id="ENSAMXT00000032580.1">
    <property type="protein sequence ID" value="ENSAMXP00000052810.1"/>
    <property type="gene ID" value="ENSAMXG00000033958.1"/>
</dbReference>
<comment type="similarity">
    <text evidence="2">Belongs to the EPS8 family.</text>
</comment>
<dbReference type="SUPFAM" id="SSF50044">
    <property type="entry name" value="SH3-domain"/>
    <property type="match status" value="1"/>
</dbReference>
<evidence type="ECO:0000256" key="5">
    <source>
        <dbReference type="ARBA" id="ARBA00022553"/>
    </source>
</evidence>
<reference evidence="10" key="1">
    <citation type="submission" date="2013-03" db="EMBL/GenBank/DDBJ databases">
        <authorList>
            <person name="Jeffery W."/>
            <person name="Warren W."/>
            <person name="Wilson R.K."/>
        </authorList>
    </citation>
    <scope>NUCLEOTIDE SEQUENCE</scope>
    <source>
        <strain evidence="10">female</strain>
    </source>
</reference>
<name>A0A3B1KFK3_ASTMX</name>
<dbReference type="CDD" id="cd11764">
    <property type="entry name" value="SH3_Eps8"/>
    <property type="match status" value="1"/>
</dbReference>
<evidence type="ECO:0000256" key="7">
    <source>
        <dbReference type="SAM" id="MobiDB-lite"/>
    </source>
</evidence>
<dbReference type="CDD" id="cd01210">
    <property type="entry name" value="PTB_EPS8"/>
    <property type="match status" value="1"/>
</dbReference>
<dbReference type="InterPro" id="IPR035462">
    <property type="entry name" value="Eps8_SH3"/>
</dbReference>
<sequence>MYGNISGSDYQPRLDMSRPSAKSIYMQRKEYSESVNKQPDAFQYRVEHLFTSELDNRELSSIDDCVAKLKSLESRGKVWGQDMILQVQGTSLQLCDIESKEVLESIPLGSISQTKTILDSCTYDSLLAVTVQGNRRGPPKIFFFQCEETGAEEVRGDLDRAILHSDDPGFQPNEPMMDIRTNLENIIGQGYSMGFRRPGLSPMQPAPASPPPAPEFPPPQLNTYQEYGKEYGKDYEDPVFVNRDDARYSPEMFEPPSRSAQPSPPPPPLGPQYTDIDRCLEIFNHVIDDIEIFKDKVGEALGQETARKKKKKKDKTPRRYGENFPSIQEYISCLQKFKYAFNILANVSDHLRNPEAPEFVHCLFISLSYLVTKFPPDIPGSILSPFLTEAALQLLTQIVTPEEDRLWSSFGDTWHVPRSKWPNGDKMAPYVPVFYDGWEPPMPVPPQYTPPVNRPPSRSGSQRFPERRSPQPPPPQDNRPFGAPPARSDGPPLYMRVMYDFTARNRQELSVLKGEVVQVVDKSRQWWIVRNNRQEEGHVPQNVLEPMSGEEPAQRTNRPPNLDTRSSPEEVRNWLQYKGFSKATVRNLGMMNGALLLGMKRDDMRAVCPEEGGRVFFQLQAVKSAMALASEAEYNQYGSR</sequence>
<dbReference type="SUPFAM" id="SSF47769">
    <property type="entry name" value="SAM/Pointed domain"/>
    <property type="match status" value="1"/>
</dbReference>
<dbReference type="InterPro" id="IPR013761">
    <property type="entry name" value="SAM/pointed_sf"/>
</dbReference>
<dbReference type="InterPro" id="IPR041418">
    <property type="entry name" value="SAM_3"/>
</dbReference>
<reference evidence="9" key="4">
    <citation type="submission" date="2025-09" db="UniProtKB">
        <authorList>
            <consortium name="Ensembl"/>
        </authorList>
    </citation>
    <scope>IDENTIFICATION</scope>
</reference>
<dbReference type="AlphaFoldDB" id="A0A3B1KFK3"/>
<dbReference type="GO" id="GO:0003779">
    <property type="term" value="F:actin binding"/>
    <property type="evidence" value="ECO:0007669"/>
    <property type="project" value="TreeGrafter"/>
</dbReference>
<dbReference type="GO" id="GO:0035023">
    <property type="term" value="P:regulation of Rho protein signal transduction"/>
    <property type="evidence" value="ECO:0007669"/>
    <property type="project" value="TreeGrafter"/>
</dbReference>
<dbReference type="InterPro" id="IPR036028">
    <property type="entry name" value="SH3-like_dom_sf"/>
</dbReference>
<keyword evidence="3 6" id="KW-0728">SH3 domain</keyword>
<organism evidence="9 10">
    <name type="scientific">Astyanax mexicanus</name>
    <name type="common">Blind cave fish</name>
    <name type="synonym">Astyanax fasciatus mexicanus</name>
    <dbReference type="NCBI Taxonomy" id="7994"/>
    <lineage>
        <taxon>Eukaryota</taxon>
        <taxon>Metazoa</taxon>
        <taxon>Chordata</taxon>
        <taxon>Craniata</taxon>
        <taxon>Vertebrata</taxon>
        <taxon>Euteleostomi</taxon>
        <taxon>Actinopterygii</taxon>
        <taxon>Neopterygii</taxon>
        <taxon>Teleostei</taxon>
        <taxon>Ostariophysi</taxon>
        <taxon>Characiformes</taxon>
        <taxon>Characoidei</taxon>
        <taxon>Acestrorhamphidae</taxon>
        <taxon>Acestrorhamphinae</taxon>
        <taxon>Astyanax</taxon>
    </lineage>
</organism>
<keyword evidence="4" id="KW-0963">Cytoplasm</keyword>
<feature type="compositionally biased region" description="Polar residues" evidence="7">
    <location>
        <begin position="554"/>
        <end position="565"/>
    </location>
</feature>
<evidence type="ECO:0000256" key="6">
    <source>
        <dbReference type="PROSITE-ProRule" id="PRU00192"/>
    </source>
</evidence>
<dbReference type="Pfam" id="PF00018">
    <property type="entry name" value="SH3_1"/>
    <property type="match status" value="1"/>
</dbReference>
<feature type="region of interest" description="Disordered" evidence="7">
    <location>
        <begin position="196"/>
        <end position="225"/>
    </location>
</feature>
<dbReference type="Proteomes" id="UP000018467">
    <property type="component" value="Unassembled WGS sequence"/>
</dbReference>
<feature type="region of interest" description="Disordered" evidence="7">
    <location>
        <begin position="446"/>
        <end position="491"/>
    </location>
</feature>